<dbReference type="AlphaFoldDB" id="A0A1M4YRF1"/>
<reference evidence="2 3" key="1">
    <citation type="submission" date="2016-11" db="EMBL/GenBank/DDBJ databases">
        <authorList>
            <person name="Jaros S."/>
            <person name="Januszkiewicz K."/>
            <person name="Wedrychowicz H."/>
        </authorList>
    </citation>
    <scope>NUCLEOTIDE SEQUENCE [LARGE SCALE GENOMIC DNA]</scope>
    <source>
        <strain evidence="2 3">DSM 44523</strain>
    </source>
</reference>
<evidence type="ECO:0000313" key="2">
    <source>
        <dbReference type="EMBL" id="SHF08365.1"/>
    </source>
</evidence>
<dbReference type="STRING" id="2017.SAMN05444320_102456"/>
<dbReference type="PANTHER" id="PTHR34071:SF2">
    <property type="entry name" value="FLAVIN-NUCLEOTIDE-BINDING PROTEIN"/>
    <property type="match status" value="1"/>
</dbReference>
<dbReference type="InterPro" id="IPR012349">
    <property type="entry name" value="Split_barrel_FMN-bd"/>
</dbReference>
<dbReference type="InterPro" id="IPR024747">
    <property type="entry name" value="Pyridox_Oxase-rel"/>
</dbReference>
<sequence length="287" mass="31666">MTTSDHLHDIAEYSGEAGCSCAYEKNCYTTPSENNSWHMIRYERALVHAILDDGYFCHVGFIAPRDIPDKCPGDHPVVLPMSYGRMGERLYLHGSPKSRLMRAVKNAGDDGLPVCVTVTHVDALALGRSAFNHSVAYRTAVVHGEAFLVTDPEERKKGLTALVEQFVPGRSRTTRPPNDQELSWTALLGIQIRTATAKVRRVGPNAMQDDLVENRFWAGIVPVRQVYGPPISDPDLRPGVPVPDHVRYLTEIRDGRLGVLRPTRPPSKPGDQSGFSDEDGELAGFPV</sequence>
<keyword evidence="3" id="KW-1185">Reference proteome</keyword>
<dbReference type="EMBL" id="FQVN01000002">
    <property type="protein sequence ID" value="SHF08365.1"/>
    <property type="molecule type" value="Genomic_DNA"/>
</dbReference>
<dbReference type="SUPFAM" id="SSF50475">
    <property type="entry name" value="FMN-binding split barrel"/>
    <property type="match status" value="1"/>
</dbReference>
<evidence type="ECO:0000313" key="3">
    <source>
        <dbReference type="Proteomes" id="UP000184501"/>
    </source>
</evidence>
<accession>A0A1M4YRF1</accession>
<gene>
    <name evidence="2" type="ORF">SAMN05444320_102456</name>
</gene>
<name>A0A1M4YRF1_STRHI</name>
<evidence type="ECO:0008006" key="4">
    <source>
        <dbReference type="Google" id="ProtNLM"/>
    </source>
</evidence>
<dbReference type="RefSeq" id="WP_073480686.1">
    <property type="nucleotide sequence ID" value="NZ_FQVN01000002.1"/>
</dbReference>
<proteinExistence type="predicted"/>
<dbReference type="Pfam" id="PF12900">
    <property type="entry name" value="Pyridox_ox_2"/>
    <property type="match status" value="1"/>
</dbReference>
<organism evidence="2 3">
    <name type="scientific">Streptoalloteichus hindustanus</name>
    <dbReference type="NCBI Taxonomy" id="2017"/>
    <lineage>
        <taxon>Bacteria</taxon>
        <taxon>Bacillati</taxon>
        <taxon>Actinomycetota</taxon>
        <taxon>Actinomycetes</taxon>
        <taxon>Pseudonocardiales</taxon>
        <taxon>Pseudonocardiaceae</taxon>
        <taxon>Streptoalloteichus</taxon>
    </lineage>
</organism>
<evidence type="ECO:0000256" key="1">
    <source>
        <dbReference type="SAM" id="MobiDB-lite"/>
    </source>
</evidence>
<dbReference type="PANTHER" id="PTHR34071">
    <property type="entry name" value="5-NITROIMIDAZOLE ANTIBIOTICS RESISTANCE PROTEIN, NIMA-FAMILY-RELATED PROTEIN-RELATED"/>
    <property type="match status" value="1"/>
</dbReference>
<feature type="region of interest" description="Disordered" evidence="1">
    <location>
        <begin position="257"/>
        <end position="287"/>
    </location>
</feature>
<dbReference type="Proteomes" id="UP000184501">
    <property type="component" value="Unassembled WGS sequence"/>
</dbReference>
<protein>
    <recommendedName>
        <fullName evidence="4">Nitroimidazol reductase NimA, pyridoxamine 5'-phosphate oxidase superfamily</fullName>
    </recommendedName>
</protein>
<dbReference type="Gene3D" id="2.30.110.10">
    <property type="entry name" value="Electron Transport, Fmn-binding Protein, Chain A"/>
    <property type="match status" value="1"/>
</dbReference>